<dbReference type="OrthoDB" id="4377761at2"/>
<organism evidence="2 3">
    <name type="scientific">Gordonia insulae</name>
    <dbReference type="NCBI Taxonomy" id="2420509"/>
    <lineage>
        <taxon>Bacteria</taxon>
        <taxon>Bacillati</taxon>
        <taxon>Actinomycetota</taxon>
        <taxon>Actinomycetes</taxon>
        <taxon>Mycobacteriales</taxon>
        <taxon>Gordoniaceae</taxon>
        <taxon>Gordonia</taxon>
    </lineage>
</organism>
<evidence type="ECO:0000256" key="1">
    <source>
        <dbReference type="SAM" id="Phobius"/>
    </source>
</evidence>
<gene>
    <name evidence="2" type="ORF">D7316_05145</name>
</gene>
<name>A0A3G8JUI5_9ACTN</name>
<dbReference type="EMBL" id="CP033972">
    <property type="protein sequence ID" value="AZG48528.1"/>
    <property type="molecule type" value="Genomic_DNA"/>
</dbReference>
<keyword evidence="1" id="KW-0812">Transmembrane</keyword>
<dbReference type="KEGG" id="gom:D7316_05145"/>
<dbReference type="Proteomes" id="UP000271469">
    <property type="component" value="Chromosome"/>
</dbReference>
<dbReference type="RefSeq" id="WP_124710722.1">
    <property type="nucleotide sequence ID" value="NZ_CP033972.1"/>
</dbReference>
<keyword evidence="3" id="KW-1185">Reference proteome</keyword>
<evidence type="ECO:0000313" key="2">
    <source>
        <dbReference type="EMBL" id="AZG48528.1"/>
    </source>
</evidence>
<feature type="transmembrane region" description="Helical" evidence="1">
    <location>
        <begin position="6"/>
        <end position="23"/>
    </location>
</feature>
<reference evidence="2 3" key="1">
    <citation type="submission" date="2018-11" db="EMBL/GenBank/DDBJ databases">
        <title>Gordonia insulae sp. nov., isolated from an island soil.</title>
        <authorList>
            <person name="Kim Y.S."/>
            <person name="Kim S.B."/>
        </authorList>
    </citation>
    <scope>NUCLEOTIDE SEQUENCE [LARGE SCALE GENOMIC DNA]</scope>
    <source>
        <strain evidence="2 3">MMS17-SY073</strain>
    </source>
</reference>
<keyword evidence="1" id="KW-0472">Membrane</keyword>
<feature type="transmembrane region" description="Helical" evidence="1">
    <location>
        <begin position="35"/>
        <end position="53"/>
    </location>
</feature>
<dbReference type="AlphaFoldDB" id="A0A3G8JUI5"/>
<protein>
    <submittedName>
        <fullName evidence="2">Uncharacterized protein</fullName>
    </submittedName>
</protein>
<evidence type="ECO:0000313" key="3">
    <source>
        <dbReference type="Proteomes" id="UP000271469"/>
    </source>
</evidence>
<keyword evidence="1" id="KW-1133">Transmembrane helix</keyword>
<proteinExistence type="predicted"/>
<sequence>MQGVGIWVFFVAVGVVGLTWAIVDIVNVGWGNVPGSTWLCVLMSLIVVVGSLYREFGGAPLVTADDD</sequence>
<accession>A0A3G8JUI5</accession>